<name>A0A327NI24_9BACT</name>
<proteinExistence type="predicted"/>
<sequence length="59" mass="6599">MAIGQREAFLNSTIAISKKKRKACKKDGIKTASPIYLPTTQMTMKMGFSRVGGRMENYI</sequence>
<accession>A0A327NI24</accession>
<comment type="caution">
    <text evidence="1">The sequence shown here is derived from an EMBL/GenBank/DDBJ whole genome shotgun (WGS) entry which is preliminary data.</text>
</comment>
<dbReference type="Proteomes" id="UP000249016">
    <property type="component" value="Unassembled WGS sequence"/>
</dbReference>
<protein>
    <submittedName>
        <fullName evidence="1">Uncharacterized protein</fullName>
    </submittedName>
</protein>
<evidence type="ECO:0000313" key="2">
    <source>
        <dbReference type="Proteomes" id="UP000249016"/>
    </source>
</evidence>
<organism evidence="1 2">
    <name type="scientific">Spirosoma telluris</name>
    <dbReference type="NCBI Taxonomy" id="2183553"/>
    <lineage>
        <taxon>Bacteria</taxon>
        <taxon>Pseudomonadati</taxon>
        <taxon>Bacteroidota</taxon>
        <taxon>Cytophagia</taxon>
        <taxon>Cytophagales</taxon>
        <taxon>Cytophagaceae</taxon>
        <taxon>Spirosoma</taxon>
    </lineage>
</organism>
<dbReference type="EMBL" id="QLII01000001">
    <property type="protein sequence ID" value="RAI74817.1"/>
    <property type="molecule type" value="Genomic_DNA"/>
</dbReference>
<evidence type="ECO:0000313" key="1">
    <source>
        <dbReference type="EMBL" id="RAI74817.1"/>
    </source>
</evidence>
<keyword evidence="2" id="KW-1185">Reference proteome</keyword>
<gene>
    <name evidence="1" type="ORF">HMF3257_12195</name>
</gene>
<dbReference type="AlphaFoldDB" id="A0A327NI24"/>
<reference evidence="1 2" key="1">
    <citation type="submission" date="2018-06" db="EMBL/GenBank/DDBJ databases">
        <title>Spirosoma sp. HMF3257 Genome sequencing and assembly.</title>
        <authorList>
            <person name="Kang H."/>
            <person name="Cha I."/>
            <person name="Kim H."/>
            <person name="Kang J."/>
            <person name="Joh K."/>
        </authorList>
    </citation>
    <scope>NUCLEOTIDE SEQUENCE [LARGE SCALE GENOMIC DNA]</scope>
    <source>
        <strain evidence="1 2">HMF3257</strain>
    </source>
</reference>